<dbReference type="Gene3D" id="3.50.50.60">
    <property type="entry name" value="FAD/NAD(P)-binding domain"/>
    <property type="match status" value="1"/>
</dbReference>
<proteinExistence type="predicted"/>
<accession>A0A3L6TS79</accession>
<organism evidence="1 2">
    <name type="scientific">Panicum miliaceum</name>
    <name type="common">Proso millet</name>
    <name type="synonym">Broomcorn millet</name>
    <dbReference type="NCBI Taxonomy" id="4540"/>
    <lineage>
        <taxon>Eukaryota</taxon>
        <taxon>Viridiplantae</taxon>
        <taxon>Streptophyta</taxon>
        <taxon>Embryophyta</taxon>
        <taxon>Tracheophyta</taxon>
        <taxon>Spermatophyta</taxon>
        <taxon>Magnoliopsida</taxon>
        <taxon>Liliopsida</taxon>
        <taxon>Poales</taxon>
        <taxon>Poaceae</taxon>
        <taxon>PACMAD clade</taxon>
        <taxon>Panicoideae</taxon>
        <taxon>Panicodae</taxon>
        <taxon>Paniceae</taxon>
        <taxon>Panicinae</taxon>
        <taxon>Panicum</taxon>
        <taxon>Panicum sect. Panicum</taxon>
    </lineage>
</organism>
<dbReference type="SUPFAM" id="SSF51905">
    <property type="entry name" value="FAD/NAD(P)-binding domain"/>
    <property type="match status" value="1"/>
</dbReference>
<dbReference type="InterPro" id="IPR036188">
    <property type="entry name" value="FAD/NAD-bd_sf"/>
</dbReference>
<sequence length="349" mass="36976">MRVAVVGAGVTGLSAAHELARSGGARVTLYEKEPYLGGDVARTVVIDDGGSGPINLDLSFMVFNRVTSPNMMEWFEGLGVEIERSDMSFSVSTLLDRNRDFEWGTSNGISSLLAQKMNMLSPSFWRVIVEILKFKNHALKYLEDHERNPDLDHNETLGQFISVHGYPKLFQDAYLLFGHPQWHTVKGGTESYMNKVREELKSMGCQIKTSCEVKSVSSLEGGEDAGGKDASVVEGSRGSDAAVAAATGSNDGCIAVSAACGEVADSGTTIDDASARASPRDGTQAARAGAAAAAISVKMEVLLQAEMVLSLSVVPVSPEEARTVLLALAPQGAAVTASMSRSSLLQSQP</sequence>
<dbReference type="PANTHER" id="PTHR42923:SF17">
    <property type="entry name" value="AMINE OXIDASE DOMAIN-CONTAINING PROTEIN"/>
    <property type="match status" value="1"/>
</dbReference>
<reference evidence="2" key="1">
    <citation type="journal article" date="2019" name="Nat. Commun.">
        <title>The genome of broomcorn millet.</title>
        <authorList>
            <person name="Zou C."/>
            <person name="Miki D."/>
            <person name="Li D."/>
            <person name="Tang Q."/>
            <person name="Xiao L."/>
            <person name="Rajput S."/>
            <person name="Deng P."/>
            <person name="Jia W."/>
            <person name="Huang R."/>
            <person name="Zhang M."/>
            <person name="Sun Y."/>
            <person name="Hu J."/>
            <person name="Fu X."/>
            <person name="Schnable P.S."/>
            <person name="Li F."/>
            <person name="Zhang H."/>
            <person name="Feng B."/>
            <person name="Zhu X."/>
            <person name="Liu R."/>
            <person name="Schnable J.C."/>
            <person name="Zhu J.-K."/>
            <person name="Zhang H."/>
        </authorList>
    </citation>
    <scope>NUCLEOTIDE SEQUENCE [LARGE SCALE GENOMIC DNA]</scope>
</reference>
<protein>
    <submittedName>
        <fullName evidence="1">Cyclopropane fatty acid synthase</fullName>
    </submittedName>
</protein>
<name>A0A3L6TS79_PANMI</name>
<dbReference type="InterPro" id="IPR050464">
    <property type="entry name" value="Zeta_carotene_desat/Oxidored"/>
</dbReference>
<dbReference type="STRING" id="4540.A0A3L6TS79"/>
<dbReference type="AlphaFoldDB" id="A0A3L6TS79"/>
<evidence type="ECO:0000313" key="2">
    <source>
        <dbReference type="Proteomes" id="UP000275267"/>
    </source>
</evidence>
<dbReference type="Proteomes" id="UP000275267">
    <property type="component" value="Unassembled WGS sequence"/>
</dbReference>
<dbReference type="PRINTS" id="PR00419">
    <property type="entry name" value="ADXRDTASE"/>
</dbReference>
<dbReference type="OrthoDB" id="5977668at2759"/>
<dbReference type="Pfam" id="PF13450">
    <property type="entry name" value="NAD_binding_8"/>
    <property type="match status" value="1"/>
</dbReference>
<dbReference type="GO" id="GO:0016491">
    <property type="term" value="F:oxidoreductase activity"/>
    <property type="evidence" value="ECO:0007669"/>
    <property type="project" value="TreeGrafter"/>
</dbReference>
<gene>
    <name evidence="1" type="ORF">C2845_PM01G19020</name>
</gene>
<evidence type="ECO:0000313" key="1">
    <source>
        <dbReference type="EMBL" id="RLN42516.1"/>
    </source>
</evidence>
<dbReference type="EMBL" id="PQIB02000001">
    <property type="protein sequence ID" value="RLN42516.1"/>
    <property type="molecule type" value="Genomic_DNA"/>
</dbReference>
<dbReference type="PANTHER" id="PTHR42923">
    <property type="entry name" value="PROTOPORPHYRINOGEN OXIDASE"/>
    <property type="match status" value="1"/>
</dbReference>
<keyword evidence="2" id="KW-1185">Reference proteome</keyword>
<comment type="caution">
    <text evidence="1">The sequence shown here is derived from an EMBL/GenBank/DDBJ whole genome shotgun (WGS) entry which is preliminary data.</text>
</comment>